<proteinExistence type="predicted"/>
<organism evidence="2 3">
    <name type="scientific">Frankliniella fusca</name>
    <dbReference type="NCBI Taxonomy" id="407009"/>
    <lineage>
        <taxon>Eukaryota</taxon>
        <taxon>Metazoa</taxon>
        <taxon>Ecdysozoa</taxon>
        <taxon>Arthropoda</taxon>
        <taxon>Hexapoda</taxon>
        <taxon>Insecta</taxon>
        <taxon>Pterygota</taxon>
        <taxon>Neoptera</taxon>
        <taxon>Paraneoptera</taxon>
        <taxon>Thysanoptera</taxon>
        <taxon>Terebrantia</taxon>
        <taxon>Thripoidea</taxon>
        <taxon>Thripidae</taxon>
        <taxon>Frankliniella</taxon>
    </lineage>
</organism>
<dbReference type="AlphaFoldDB" id="A0AAE1L7G2"/>
<dbReference type="InterPro" id="IPR048365">
    <property type="entry name" value="TNP-like_RNaseH_N"/>
</dbReference>
<reference evidence="2" key="2">
    <citation type="journal article" date="2023" name="BMC Genomics">
        <title>Pest status, molecular evolution, and epigenetic factors derived from the genome assembly of Frankliniella fusca, a thysanopteran phytovirus vector.</title>
        <authorList>
            <person name="Catto M.A."/>
            <person name="Labadie P.E."/>
            <person name="Jacobson A.L."/>
            <person name="Kennedy G.G."/>
            <person name="Srinivasan R."/>
            <person name="Hunt B.G."/>
        </authorList>
    </citation>
    <scope>NUCLEOTIDE SEQUENCE</scope>
    <source>
        <strain evidence="2">PL_HMW_Pooled</strain>
    </source>
</reference>
<reference evidence="2" key="1">
    <citation type="submission" date="2021-07" db="EMBL/GenBank/DDBJ databases">
        <authorList>
            <person name="Catto M.A."/>
            <person name="Jacobson A."/>
            <person name="Kennedy G."/>
            <person name="Labadie P."/>
            <person name="Hunt B.G."/>
            <person name="Srinivasan R."/>
        </authorList>
    </citation>
    <scope>NUCLEOTIDE SEQUENCE</scope>
    <source>
        <strain evidence="2">PL_HMW_Pooled</strain>
        <tissue evidence="2">Head</tissue>
    </source>
</reference>
<feature type="domain" description="Transposable element P transposase-like RNase H" evidence="1">
    <location>
        <begin position="5"/>
        <end position="64"/>
    </location>
</feature>
<protein>
    <submittedName>
        <fullName evidence="2">DNA transposase</fullName>
    </submittedName>
</protein>
<dbReference type="Pfam" id="PF21787">
    <property type="entry name" value="TNP-like_RNaseH_N"/>
    <property type="match status" value="1"/>
</dbReference>
<accession>A0AAE1L7G2</accession>
<evidence type="ECO:0000313" key="3">
    <source>
        <dbReference type="Proteomes" id="UP001219518"/>
    </source>
</evidence>
<evidence type="ECO:0000313" key="2">
    <source>
        <dbReference type="EMBL" id="KAK3907822.1"/>
    </source>
</evidence>
<sequence length="95" mass="10939">MKPAFGFQHGTFELLAKKGEEMTEAQRHGSLLLDEMKVEEGLDWDKWSLKVEGFMTQIVTMDKDTPKEDENKCLNEGWQDLHQAFRCPGVTLKIP</sequence>
<name>A0AAE1L7G2_9NEOP</name>
<keyword evidence="3" id="KW-1185">Reference proteome</keyword>
<evidence type="ECO:0000259" key="1">
    <source>
        <dbReference type="Pfam" id="PF21787"/>
    </source>
</evidence>
<comment type="caution">
    <text evidence="2">The sequence shown here is derived from an EMBL/GenBank/DDBJ whole genome shotgun (WGS) entry which is preliminary data.</text>
</comment>
<gene>
    <name evidence="2" type="ORF">KUF71_018458</name>
</gene>
<dbReference type="Proteomes" id="UP001219518">
    <property type="component" value="Unassembled WGS sequence"/>
</dbReference>
<dbReference type="EMBL" id="JAHWGI010000024">
    <property type="protein sequence ID" value="KAK3907822.1"/>
    <property type="molecule type" value="Genomic_DNA"/>
</dbReference>